<keyword evidence="1" id="KW-0812">Transmembrane</keyword>
<organism evidence="2 3">
    <name type="scientific">Epibacterium ulvae</name>
    <dbReference type="NCBI Taxonomy" id="1156985"/>
    <lineage>
        <taxon>Bacteria</taxon>
        <taxon>Pseudomonadati</taxon>
        <taxon>Pseudomonadota</taxon>
        <taxon>Alphaproteobacteria</taxon>
        <taxon>Rhodobacterales</taxon>
        <taxon>Roseobacteraceae</taxon>
        <taxon>Epibacterium</taxon>
    </lineage>
</organism>
<evidence type="ECO:0000313" key="3">
    <source>
        <dbReference type="Proteomes" id="UP000198767"/>
    </source>
</evidence>
<dbReference type="SUPFAM" id="SSF50630">
    <property type="entry name" value="Acid proteases"/>
    <property type="match status" value="1"/>
</dbReference>
<dbReference type="NCBIfam" id="TIGR02281">
    <property type="entry name" value="clan_AA_DTGA"/>
    <property type="match status" value="1"/>
</dbReference>
<feature type="transmembrane region" description="Helical" evidence="1">
    <location>
        <begin position="37"/>
        <end position="55"/>
    </location>
</feature>
<evidence type="ECO:0000256" key="1">
    <source>
        <dbReference type="SAM" id="Phobius"/>
    </source>
</evidence>
<reference evidence="2 3" key="1">
    <citation type="submission" date="2016-10" db="EMBL/GenBank/DDBJ databases">
        <authorList>
            <person name="de Groot N.N."/>
        </authorList>
    </citation>
    <scope>NUCLEOTIDE SEQUENCE [LARGE SCALE GENOMIC DNA]</scope>
    <source>
        <strain evidence="2 3">U95</strain>
    </source>
</reference>
<keyword evidence="1" id="KW-1133">Transmembrane helix</keyword>
<dbReference type="GO" id="GO:0008233">
    <property type="term" value="F:peptidase activity"/>
    <property type="evidence" value="ECO:0007669"/>
    <property type="project" value="UniProtKB-KW"/>
</dbReference>
<protein>
    <submittedName>
        <fullName evidence="2">Aspartyl protease family protein</fullName>
    </submittedName>
</protein>
<dbReference type="InterPro" id="IPR021109">
    <property type="entry name" value="Peptidase_aspartic_dom_sf"/>
</dbReference>
<sequence length="193" mass="21641">MDGHDTAQLIYLGILLGAGVLWFVAQRRIGLNKILQYIAIWGFIFVGVIAAYGLWDDIRGTIRPQHAVHQDNGQINVPRARDGHYYLTLQVNDTPITFLVDTGATQMVLTQQDASQIGLKPDTLPYHGRAQTANGEVRTARVRLDSIDIGQVRDTNVTAYVNQGELQNSLLGMGYLQRWQSIEIRNNELILTR</sequence>
<name>A0A1G5QB35_9RHOB</name>
<dbReference type="InterPro" id="IPR011969">
    <property type="entry name" value="Clan_AA_Asp_peptidase_C"/>
</dbReference>
<dbReference type="CDD" id="cd05483">
    <property type="entry name" value="retropepsin_like_bacteria"/>
    <property type="match status" value="1"/>
</dbReference>
<dbReference type="RefSeq" id="WP_090217533.1">
    <property type="nucleotide sequence ID" value="NZ_FMWG01000003.1"/>
</dbReference>
<dbReference type="Gene3D" id="2.40.70.10">
    <property type="entry name" value="Acid Proteases"/>
    <property type="match status" value="1"/>
</dbReference>
<proteinExistence type="predicted"/>
<keyword evidence="2" id="KW-0645">Protease</keyword>
<accession>A0A1G5QB35</accession>
<dbReference type="AlphaFoldDB" id="A0A1G5QB35"/>
<gene>
    <name evidence="2" type="ORF">SAMN04488118_103383</name>
</gene>
<dbReference type="InterPro" id="IPR034122">
    <property type="entry name" value="Retropepsin-like_bacterial"/>
</dbReference>
<evidence type="ECO:0000313" key="2">
    <source>
        <dbReference type="EMBL" id="SCZ58700.1"/>
    </source>
</evidence>
<keyword evidence="3" id="KW-1185">Reference proteome</keyword>
<dbReference type="Proteomes" id="UP000198767">
    <property type="component" value="Unassembled WGS sequence"/>
</dbReference>
<dbReference type="EMBL" id="FMWG01000003">
    <property type="protein sequence ID" value="SCZ58700.1"/>
    <property type="molecule type" value="Genomic_DNA"/>
</dbReference>
<keyword evidence="1" id="KW-0472">Membrane</keyword>
<dbReference type="GO" id="GO:0006508">
    <property type="term" value="P:proteolysis"/>
    <property type="evidence" value="ECO:0007669"/>
    <property type="project" value="UniProtKB-KW"/>
</dbReference>
<dbReference type="STRING" id="1156985.SAMN04488118_103383"/>
<dbReference type="Pfam" id="PF13975">
    <property type="entry name" value="gag-asp_proteas"/>
    <property type="match status" value="1"/>
</dbReference>
<feature type="transmembrane region" description="Helical" evidence="1">
    <location>
        <begin position="6"/>
        <end position="25"/>
    </location>
</feature>
<keyword evidence="2" id="KW-0378">Hydrolase</keyword>
<dbReference type="OrthoDB" id="7595324at2"/>